<keyword evidence="3" id="KW-1185">Reference proteome</keyword>
<proteinExistence type="predicted"/>
<accession>A0ABX8EH06</accession>
<gene>
    <name evidence="2" type="ORF">ENKNEFLB_02199</name>
</gene>
<feature type="compositionally biased region" description="Low complexity" evidence="1">
    <location>
        <begin position="93"/>
        <end position="103"/>
    </location>
</feature>
<reference evidence="2 3" key="1">
    <citation type="submission" date="2021-05" db="EMBL/GenBank/DDBJ databases">
        <title>Complete genome of Nocardioides aquaticus KCTC 9944T isolated from meromictic and hypersaline Ekho Lake, Antarctica.</title>
        <authorList>
            <person name="Hwang K."/>
            <person name="Kim K.M."/>
            <person name="Choe H."/>
        </authorList>
    </citation>
    <scope>NUCLEOTIDE SEQUENCE [LARGE SCALE GENOMIC DNA]</scope>
    <source>
        <strain evidence="2 3">KCTC 9944</strain>
    </source>
</reference>
<feature type="region of interest" description="Disordered" evidence="1">
    <location>
        <begin position="37"/>
        <end position="115"/>
    </location>
</feature>
<evidence type="ECO:0000313" key="2">
    <source>
        <dbReference type="EMBL" id="QVT79809.1"/>
    </source>
</evidence>
<evidence type="ECO:0000313" key="3">
    <source>
        <dbReference type="Proteomes" id="UP000679307"/>
    </source>
</evidence>
<dbReference type="Proteomes" id="UP000679307">
    <property type="component" value="Chromosome"/>
</dbReference>
<feature type="compositionally biased region" description="Basic and acidic residues" evidence="1">
    <location>
        <begin position="74"/>
        <end position="92"/>
    </location>
</feature>
<feature type="compositionally biased region" description="Acidic residues" evidence="1">
    <location>
        <begin position="104"/>
        <end position="115"/>
    </location>
</feature>
<organism evidence="2 3">
    <name type="scientific">Nocardioides aquaticus</name>
    <dbReference type="NCBI Taxonomy" id="160826"/>
    <lineage>
        <taxon>Bacteria</taxon>
        <taxon>Bacillati</taxon>
        <taxon>Actinomycetota</taxon>
        <taxon>Actinomycetes</taxon>
        <taxon>Propionibacteriales</taxon>
        <taxon>Nocardioidaceae</taxon>
        <taxon>Nocardioides</taxon>
    </lineage>
</organism>
<dbReference type="EMBL" id="CP075371">
    <property type="protein sequence ID" value="QVT79809.1"/>
    <property type="molecule type" value="Genomic_DNA"/>
</dbReference>
<feature type="compositionally biased region" description="Basic and acidic residues" evidence="1">
    <location>
        <begin position="38"/>
        <end position="58"/>
    </location>
</feature>
<name>A0ABX8EH06_9ACTN</name>
<dbReference type="RefSeq" id="WP_214059211.1">
    <property type="nucleotide sequence ID" value="NZ_BAAAHS010000014.1"/>
</dbReference>
<evidence type="ECO:0000256" key="1">
    <source>
        <dbReference type="SAM" id="MobiDB-lite"/>
    </source>
</evidence>
<sequence length="115" mass="12540">MAEERADGLEAREARVARREAALAERAESAQRVLAAAEARDGEADGRDDVAVERDRAASMEAFTTPDGPYPQDLEARRHAAIDRHSSKDDRTSAAADRTALTEPPDDPETDDLRP</sequence>
<protein>
    <submittedName>
        <fullName evidence="2">Uncharacterized protein</fullName>
    </submittedName>
</protein>